<comment type="caution">
    <text evidence="1">The sequence shown here is derived from an EMBL/GenBank/DDBJ whole genome shotgun (WGS) entry which is preliminary data.</text>
</comment>
<protein>
    <submittedName>
        <fullName evidence="1">Uncharacterized protein</fullName>
    </submittedName>
</protein>
<keyword evidence="2" id="KW-1185">Reference proteome</keyword>
<reference evidence="1" key="1">
    <citation type="journal article" date="2019" name="bioRxiv">
        <title>The Genome of the Zebra Mussel, Dreissena polymorpha: A Resource for Invasive Species Research.</title>
        <authorList>
            <person name="McCartney M.A."/>
            <person name="Auch B."/>
            <person name="Kono T."/>
            <person name="Mallez S."/>
            <person name="Zhang Y."/>
            <person name="Obille A."/>
            <person name="Becker A."/>
            <person name="Abrahante J.E."/>
            <person name="Garbe J."/>
            <person name="Badalamenti J.P."/>
            <person name="Herman A."/>
            <person name="Mangelson H."/>
            <person name="Liachko I."/>
            <person name="Sullivan S."/>
            <person name="Sone E.D."/>
            <person name="Koren S."/>
            <person name="Silverstein K.A.T."/>
            <person name="Beckman K.B."/>
            <person name="Gohl D.M."/>
        </authorList>
    </citation>
    <scope>NUCLEOTIDE SEQUENCE</scope>
    <source>
        <strain evidence="1">Duluth1</strain>
        <tissue evidence="1">Whole animal</tissue>
    </source>
</reference>
<dbReference type="AlphaFoldDB" id="A0A9D4GDR7"/>
<evidence type="ECO:0000313" key="1">
    <source>
        <dbReference type="EMBL" id="KAH3814958.1"/>
    </source>
</evidence>
<dbReference type="EMBL" id="JAIWYP010000006">
    <property type="protein sequence ID" value="KAH3814958.1"/>
    <property type="molecule type" value="Genomic_DNA"/>
</dbReference>
<organism evidence="1 2">
    <name type="scientific">Dreissena polymorpha</name>
    <name type="common">Zebra mussel</name>
    <name type="synonym">Mytilus polymorpha</name>
    <dbReference type="NCBI Taxonomy" id="45954"/>
    <lineage>
        <taxon>Eukaryota</taxon>
        <taxon>Metazoa</taxon>
        <taxon>Spiralia</taxon>
        <taxon>Lophotrochozoa</taxon>
        <taxon>Mollusca</taxon>
        <taxon>Bivalvia</taxon>
        <taxon>Autobranchia</taxon>
        <taxon>Heteroconchia</taxon>
        <taxon>Euheterodonta</taxon>
        <taxon>Imparidentia</taxon>
        <taxon>Neoheterodontei</taxon>
        <taxon>Myida</taxon>
        <taxon>Dreissenoidea</taxon>
        <taxon>Dreissenidae</taxon>
        <taxon>Dreissena</taxon>
    </lineage>
</organism>
<name>A0A9D4GDR7_DREPO</name>
<proteinExistence type="predicted"/>
<accession>A0A9D4GDR7</accession>
<reference evidence="1" key="2">
    <citation type="submission" date="2020-11" db="EMBL/GenBank/DDBJ databases">
        <authorList>
            <person name="McCartney M.A."/>
            <person name="Auch B."/>
            <person name="Kono T."/>
            <person name="Mallez S."/>
            <person name="Becker A."/>
            <person name="Gohl D.M."/>
            <person name="Silverstein K.A.T."/>
            <person name="Koren S."/>
            <person name="Bechman K.B."/>
            <person name="Herman A."/>
            <person name="Abrahante J.E."/>
            <person name="Garbe J."/>
        </authorList>
    </citation>
    <scope>NUCLEOTIDE SEQUENCE</scope>
    <source>
        <strain evidence="1">Duluth1</strain>
        <tissue evidence="1">Whole animal</tissue>
    </source>
</reference>
<evidence type="ECO:0000313" key="2">
    <source>
        <dbReference type="Proteomes" id="UP000828390"/>
    </source>
</evidence>
<dbReference type="Proteomes" id="UP000828390">
    <property type="component" value="Unassembled WGS sequence"/>
</dbReference>
<gene>
    <name evidence="1" type="ORF">DPMN_143476</name>
</gene>
<sequence length="208" mass="24042">MTKHLPVRFRSVRLHGEAWHEKRMESLLWLAEKLVRRPSIPCHLEYIRHTQPVYLPADSSVADEDHRWMRNMCAKENREVPPEFSLQEVNSHAVLAHWRVLAALPNCLSGDLRDELHRLDQITPGKEVKRKTNDFYNSGKLSTVRHKVKYIIGALHTAAKKTIPNYMKLKRLKMIGRGKWNPPTGNSSKTAKISFNKCKNSNRTCSAT</sequence>